<protein>
    <submittedName>
        <fullName evidence="2">Uncharacterized protein</fullName>
    </submittedName>
</protein>
<feature type="region of interest" description="Disordered" evidence="1">
    <location>
        <begin position="1"/>
        <end position="26"/>
    </location>
</feature>
<evidence type="ECO:0000313" key="2">
    <source>
        <dbReference type="EMBL" id="GIE16616.1"/>
    </source>
</evidence>
<sequence>MFQSDDEIFAGAGDPRPDGADRAATHLGRLGVRQTCDLGEEEGLPAVIGEVADQLGQRMPDVVGGDPAGNHEQPGTHGGFALERRQGAHDPQVGFLRQILNLGGRAQRGKEPRDVTLGQPDEVGQGVAVTAGCGTGQTGEGLGHLRSTHGG</sequence>
<keyword evidence="3" id="KW-1185">Reference proteome</keyword>
<feature type="region of interest" description="Disordered" evidence="1">
    <location>
        <begin position="55"/>
        <end position="88"/>
    </location>
</feature>
<feature type="region of interest" description="Disordered" evidence="1">
    <location>
        <begin position="128"/>
        <end position="151"/>
    </location>
</feature>
<evidence type="ECO:0000313" key="3">
    <source>
        <dbReference type="Proteomes" id="UP000598174"/>
    </source>
</evidence>
<dbReference type="EMBL" id="BOMM01000092">
    <property type="protein sequence ID" value="GIE16616.1"/>
    <property type="molecule type" value="Genomic_DNA"/>
</dbReference>
<proteinExistence type="predicted"/>
<organism evidence="2 3">
    <name type="scientific">Paractinoplanes ferrugineus</name>
    <dbReference type="NCBI Taxonomy" id="113564"/>
    <lineage>
        <taxon>Bacteria</taxon>
        <taxon>Bacillati</taxon>
        <taxon>Actinomycetota</taxon>
        <taxon>Actinomycetes</taxon>
        <taxon>Micromonosporales</taxon>
        <taxon>Micromonosporaceae</taxon>
        <taxon>Paractinoplanes</taxon>
    </lineage>
</organism>
<comment type="caution">
    <text evidence="2">The sequence shown here is derived from an EMBL/GenBank/DDBJ whole genome shotgun (WGS) entry which is preliminary data.</text>
</comment>
<dbReference type="AlphaFoldDB" id="A0A919J863"/>
<dbReference type="Proteomes" id="UP000598174">
    <property type="component" value="Unassembled WGS sequence"/>
</dbReference>
<feature type="compositionally biased region" description="Gly residues" evidence="1">
    <location>
        <begin position="133"/>
        <end position="142"/>
    </location>
</feature>
<evidence type="ECO:0000256" key="1">
    <source>
        <dbReference type="SAM" id="MobiDB-lite"/>
    </source>
</evidence>
<reference evidence="2" key="1">
    <citation type="submission" date="2021-01" db="EMBL/GenBank/DDBJ databases">
        <title>Whole genome shotgun sequence of Actinoplanes ferrugineus NBRC 15555.</title>
        <authorList>
            <person name="Komaki H."/>
            <person name="Tamura T."/>
        </authorList>
    </citation>
    <scope>NUCLEOTIDE SEQUENCE</scope>
    <source>
        <strain evidence="2">NBRC 15555</strain>
    </source>
</reference>
<accession>A0A919J863</accession>
<name>A0A919J863_9ACTN</name>
<feature type="compositionally biased region" description="Basic and acidic residues" evidence="1">
    <location>
        <begin position="15"/>
        <end position="24"/>
    </location>
</feature>
<gene>
    <name evidence="2" type="ORF">Afe05nite_84560</name>
</gene>